<dbReference type="InterPro" id="IPR036388">
    <property type="entry name" value="WH-like_DNA-bd_sf"/>
</dbReference>
<organism evidence="8 9">
    <name type="scientific">Discostella pseudostelligera</name>
    <dbReference type="NCBI Taxonomy" id="259834"/>
    <lineage>
        <taxon>Eukaryota</taxon>
        <taxon>Sar</taxon>
        <taxon>Stramenopiles</taxon>
        <taxon>Ochrophyta</taxon>
        <taxon>Bacillariophyta</taxon>
        <taxon>Coscinodiscophyceae</taxon>
        <taxon>Thalassiosirophycidae</taxon>
        <taxon>Stephanodiscales</taxon>
        <taxon>Stephanodiscaceae</taxon>
        <taxon>Discostella</taxon>
    </lineage>
</organism>
<accession>A0ABD3LXH7</accession>
<comment type="subcellular location">
    <subcellularLocation>
        <location evidence="6">Cytoplasm</location>
    </subcellularLocation>
    <subcellularLocation>
        <location evidence="6">Endosome</location>
    </subcellularLocation>
</comment>
<dbReference type="AlphaFoldDB" id="A0ABD3LXH7"/>
<keyword evidence="5 6" id="KW-0653">Protein transport</keyword>
<dbReference type="GO" id="GO:0031902">
    <property type="term" value="C:late endosome membrane"/>
    <property type="evidence" value="ECO:0007669"/>
    <property type="project" value="UniProtKB-UniRule"/>
</dbReference>
<keyword evidence="3 6" id="KW-0813">Transport</keyword>
<evidence type="ECO:0000259" key="7">
    <source>
        <dbReference type="PROSITE" id="PS51495"/>
    </source>
</evidence>
<dbReference type="FunFam" id="1.10.10.10:FF:000416">
    <property type="entry name" value="Vacuolar protein-sorting-associated protein 36"/>
    <property type="match status" value="1"/>
</dbReference>
<dbReference type="PANTHER" id="PTHR13128">
    <property type="entry name" value="VACUOLAR PROTEIN-SORTING-ASSOCIATED PROTEIN 36"/>
    <property type="match status" value="1"/>
</dbReference>
<dbReference type="SUPFAM" id="SSF46785">
    <property type="entry name" value="Winged helix' DNA-binding domain"/>
    <property type="match status" value="1"/>
</dbReference>
<evidence type="ECO:0000313" key="9">
    <source>
        <dbReference type="Proteomes" id="UP001530293"/>
    </source>
</evidence>
<dbReference type="GO" id="GO:0032266">
    <property type="term" value="F:phosphatidylinositol-3-phosphate binding"/>
    <property type="evidence" value="ECO:0007669"/>
    <property type="project" value="UniProtKB-UniRule"/>
</dbReference>
<reference evidence="8 9" key="1">
    <citation type="submission" date="2024-10" db="EMBL/GenBank/DDBJ databases">
        <title>Updated reference genomes for cyclostephanoid diatoms.</title>
        <authorList>
            <person name="Roberts W.R."/>
            <person name="Alverson A.J."/>
        </authorList>
    </citation>
    <scope>NUCLEOTIDE SEQUENCE [LARGE SCALE GENOMIC DNA]</scope>
    <source>
        <strain evidence="8 9">AJA232-27</strain>
    </source>
</reference>
<keyword evidence="4 6" id="KW-0963">Cytoplasm</keyword>
<evidence type="ECO:0000256" key="5">
    <source>
        <dbReference type="ARBA" id="ARBA00022927"/>
    </source>
</evidence>
<dbReference type="Gene3D" id="1.10.10.10">
    <property type="entry name" value="Winged helix-like DNA-binding domain superfamily/Winged helix DNA-binding domain"/>
    <property type="match status" value="2"/>
</dbReference>
<dbReference type="InterPro" id="IPR040608">
    <property type="entry name" value="Snf8/Vps36"/>
</dbReference>
<name>A0ABD3LXH7_9STRA</name>
<dbReference type="GO" id="GO:0043130">
    <property type="term" value="F:ubiquitin binding"/>
    <property type="evidence" value="ECO:0007669"/>
    <property type="project" value="UniProtKB-UniRule"/>
</dbReference>
<protein>
    <recommendedName>
        <fullName evidence="2 6">Vacuolar protein-sorting-associated protein 36</fullName>
    </recommendedName>
    <alternativeName>
        <fullName evidence="6">ESCRT-II complex subunit VPS36</fullName>
    </alternativeName>
</protein>
<dbReference type="GO" id="GO:0043328">
    <property type="term" value="P:protein transport to vacuole involved in ubiquitin-dependent protein catabolic process via the multivesicular body sorting pathway"/>
    <property type="evidence" value="ECO:0007669"/>
    <property type="project" value="UniProtKB-UniRule"/>
</dbReference>
<dbReference type="PANTHER" id="PTHR13128:SF12">
    <property type="entry name" value="VACUOLAR PROTEIN-SORTING-ASSOCIATED PROTEIN 36"/>
    <property type="match status" value="1"/>
</dbReference>
<dbReference type="PROSITE" id="PS51495">
    <property type="entry name" value="GLUE"/>
    <property type="match status" value="1"/>
</dbReference>
<evidence type="ECO:0000256" key="6">
    <source>
        <dbReference type="RuleBase" id="RU367095"/>
    </source>
</evidence>
<evidence type="ECO:0000256" key="3">
    <source>
        <dbReference type="ARBA" id="ARBA00022448"/>
    </source>
</evidence>
<comment type="subunit">
    <text evidence="6">Component of the endosomal sorting complex required for transport II (ESCRT-II).</text>
</comment>
<dbReference type="Proteomes" id="UP001530293">
    <property type="component" value="Unassembled WGS sequence"/>
</dbReference>
<dbReference type="Pfam" id="PF04157">
    <property type="entry name" value="EAP30"/>
    <property type="match status" value="1"/>
</dbReference>
<feature type="domain" description="GLUE N-terminal" evidence="7">
    <location>
        <begin position="25"/>
        <end position="180"/>
    </location>
</feature>
<dbReference type="InterPro" id="IPR037855">
    <property type="entry name" value="Vps36"/>
</dbReference>
<evidence type="ECO:0000313" key="8">
    <source>
        <dbReference type="EMBL" id="KAL3756453.1"/>
    </source>
</evidence>
<dbReference type="InterPro" id="IPR036390">
    <property type="entry name" value="WH_DNA-bd_sf"/>
</dbReference>
<evidence type="ECO:0000256" key="2">
    <source>
        <dbReference type="ARBA" id="ARBA00017953"/>
    </source>
</evidence>
<proteinExistence type="inferred from homology"/>
<keyword evidence="9" id="KW-1185">Reference proteome</keyword>
<dbReference type="InterPro" id="IPR021648">
    <property type="entry name" value="GLUE_dom"/>
</dbReference>
<dbReference type="EMBL" id="JALLBG020000303">
    <property type="protein sequence ID" value="KAL3756453.1"/>
    <property type="molecule type" value="Genomic_DNA"/>
</dbReference>
<gene>
    <name evidence="8" type="ORF">ACHAWU_009847</name>
</gene>
<dbReference type="GO" id="GO:0000814">
    <property type="term" value="C:ESCRT II complex"/>
    <property type="evidence" value="ECO:0007669"/>
    <property type="project" value="UniProtKB-UniRule"/>
</dbReference>
<evidence type="ECO:0000256" key="1">
    <source>
        <dbReference type="ARBA" id="ARBA00009697"/>
    </source>
</evidence>
<keyword evidence="6" id="KW-0967">Endosome</keyword>
<evidence type="ECO:0000256" key="4">
    <source>
        <dbReference type="ARBA" id="ARBA00022490"/>
    </source>
</evidence>
<comment type="function">
    <text evidence="6">Component of the ESCRT-II complex (endosomal sorting complex required for transport II), which is required for multivesicular body (MVB) formation and sorting of endosomal cargo proteins into MVBs.</text>
</comment>
<comment type="similarity">
    <text evidence="1 6">Belongs to the VPS36 family.</text>
</comment>
<comment type="caution">
    <text evidence="8">The sequence shown here is derived from an EMBL/GenBank/DDBJ whole genome shotgun (WGS) entry which is preliminary data.</text>
</comment>
<sequence>MTTMAIASATMPYRRWSPLTCLSPAPLSTSGLIILESNDGEIETLVLTNVELRYNGSEALPPLTAADAGGLSTWNARDANLACHITTHRIVLLDEKHVIGGSIPLPLVQSVQKGGGPSLRSPRASYKIELCTHAWGELTIVFRGGETSSYTQSGKDREDALDAVERAMKRKAWQDKERVASKEESRPSNVLASKKVGVDAIITKNALRHRENASLAEMAFGGGNTEFNAKSNPLAKAGIMKREKISKKEDIDAFLKDATELIKVIQKYSAIIERDRAASSSLTEGSRDSGDTEKLASMIESMGMTSALSKKQSGGSHKQLARQLVDYLQQNKQLSNAGGMMTLTDVYCLFNRARGTNLISPEDLLNALDLMKELNLGISKRAFASGVMVIQDDAFDDELMGKTLAELASTSMDRHTRHSTDNTGEYSSGGITATDVCRALKTTALLANEHLLSAEQSGWLCRDATIEGLRYFPNLFNSGDFSLFSPSTVK</sequence>